<dbReference type="Proteomes" id="UP000308038">
    <property type="component" value="Unassembled WGS sequence"/>
</dbReference>
<accession>A0ABY2QIF5</accession>
<proteinExistence type="predicted"/>
<dbReference type="EMBL" id="SSTI01000004">
    <property type="protein sequence ID" value="THG40424.1"/>
    <property type="molecule type" value="Genomic_DNA"/>
</dbReference>
<dbReference type="PROSITE" id="PS51186">
    <property type="entry name" value="GNAT"/>
    <property type="match status" value="1"/>
</dbReference>
<comment type="caution">
    <text evidence="2">The sequence shown here is derived from an EMBL/GenBank/DDBJ whole genome shotgun (WGS) entry which is preliminary data.</text>
</comment>
<dbReference type="InterPro" id="IPR016181">
    <property type="entry name" value="Acyl_CoA_acyltransferase"/>
</dbReference>
<dbReference type="SUPFAM" id="SSF55729">
    <property type="entry name" value="Acyl-CoA N-acyltransferases (Nat)"/>
    <property type="match status" value="1"/>
</dbReference>
<organism evidence="2 3">
    <name type="scientific">Sphingomonas olei</name>
    <dbReference type="NCBI Taxonomy" id="1886787"/>
    <lineage>
        <taxon>Bacteria</taxon>
        <taxon>Pseudomonadati</taxon>
        <taxon>Pseudomonadota</taxon>
        <taxon>Alphaproteobacteria</taxon>
        <taxon>Sphingomonadales</taxon>
        <taxon>Sphingomonadaceae</taxon>
        <taxon>Sphingomonas</taxon>
    </lineage>
</organism>
<keyword evidence="3" id="KW-1185">Reference proteome</keyword>
<feature type="domain" description="N-acetyltransferase" evidence="1">
    <location>
        <begin position="157"/>
        <end position="306"/>
    </location>
</feature>
<dbReference type="InterPro" id="IPR000182">
    <property type="entry name" value="GNAT_dom"/>
</dbReference>
<sequence length="508" mass="57056">MSVPRYLIDTNVFIGLEDHAEVAPVFSSLLQLAASHGVEISVHEAAIDDIGRDSDLSRREVSLSKIRKFPTIEKVLGRTKADLEVKFGPIKRPNDLVDATLLDALDIGVADFLVTQDQGLHARAMRFSATLGDRVLYVADAVSLLRTTYEPIKIDLPSIREVQAHMIPQEDEIFETLRGDYGGFDKWWREKCVKPKRPCWIAMDGDEIAGLLVRKDETRSEATVKLPGEKILKVCTFKVRPESRGIKLGELLLKQALWHAQSNSHDIVYLTTFQKQAILIGLLEYYGFEHTHSLSNGEMVYEKPLSRKRLKQVPGRSLFETARKNYPRFCTGPDVASYVVPIKQEYHEVLFPELVDRRQLALFDDNSARRPGNTIRKVYLCRAQAKLAEPGALLFFYKGKSSSQPSQVITTVGIFEEVTLARSTEELRRMAGGRSVYSDAQLIKMQATAANPVKVINFLLAAHFDPPISLATLQSSNVFAAHPPQSIKKLTPDQQRRLLGEGKLGFMI</sequence>
<reference evidence="2 3" key="1">
    <citation type="submission" date="2019-04" db="EMBL/GenBank/DDBJ databases">
        <title>Microbes associate with the intestines of laboratory mice.</title>
        <authorList>
            <person name="Navarre W."/>
            <person name="Wong E."/>
            <person name="Huang K.C."/>
            <person name="Tropini C."/>
            <person name="Ng K."/>
            <person name="Yu B."/>
        </authorList>
    </citation>
    <scope>NUCLEOTIDE SEQUENCE [LARGE SCALE GENOMIC DNA]</scope>
    <source>
        <strain evidence="2 3">NM83_B4-11</strain>
    </source>
</reference>
<dbReference type="Pfam" id="PF00583">
    <property type="entry name" value="Acetyltransf_1"/>
    <property type="match status" value="1"/>
</dbReference>
<name>A0ABY2QIF5_9SPHN</name>
<gene>
    <name evidence="2" type="ORF">E5988_06220</name>
</gene>
<evidence type="ECO:0000313" key="2">
    <source>
        <dbReference type="EMBL" id="THG40424.1"/>
    </source>
</evidence>
<protein>
    <submittedName>
        <fullName evidence="2">GNAT family N-acetyltransferase</fullName>
    </submittedName>
</protein>
<dbReference type="Gene3D" id="3.40.630.30">
    <property type="match status" value="1"/>
</dbReference>
<evidence type="ECO:0000313" key="3">
    <source>
        <dbReference type="Proteomes" id="UP000308038"/>
    </source>
</evidence>
<evidence type="ECO:0000259" key="1">
    <source>
        <dbReference type="PROSITE" id="PS51186"/>
    </source>
</evidence>
<dbReference type="RefSeq" id="WP_136451120.1">
    <property type="nucleotide sequence ID" value="NZ_SSTI01000004.1"/>
</dbReference>